<dbReference type="Proteomes" id="UP000017469">
    <property type="component" value="Chromosome"/>
</dbReference>
<dbReference type="HOGENOM" id="CLU_2022542_0_0_9"/>
<gene>
    <name evidence="1" type="ORF">Q783_01670</name>
</gene>
<organism evidence="1 2">
    <name type="scientific">Carnobacterium inhibens subsp. gilichinskyi</name>
    <dbReference type="NCBI Taxonomy" id="1266845"/>
    <lineage>
        <taxon>Bacteria</taxon>
        <taxon>Bacillati</taxon>
        <taxon>Bacillota</taxon>
        <taxon>Bacilli</taxon>
        <taxon>Lactobacillales</taxon>
        <taxon>Carnobacteriaceae</taxon>
        <taxon>Carnobacterium</taxon>
    </lineage>
</organism>
<dbReference type="PATRIC" id="fig|1266845.5.peg.303"/>
<dbReference type="EMBL" id="CP006812">
    <property type="protein sequence ID" value="AGY81063.1"/>
    <property type="molecule type" value="Genomic_DNA"/>
</dbReference>
<name>U5SAG1_9LACT</name>
<reference evidence="1 2" key="1">
    <citation type="journal article" date="2013" name="Genome Announc.">
        <title>Complete Genome Sequence of Carnobacterium gilichinskyi Strain WN1359T (DSM 27470T).</title>
        <authorList>
            <person name="Leonard M.T."/>
            <person name="Panayotova N."/>
            <person name="Farmerie W.G."/>
            <person name="Triplett E.W."/>
            <person name="Nicholson W.L."/>
        </authorList>
    </citation>
    <scope>NUCLEOTIDE SEQUENCE [LARGE SCALE GENOMIC DNA]</scope>
    <source>
        <strain evidence="1 2">WN1359</strain>
    </source>
</reference>
<dbReference type="RefSeq" id="WP_023176901.1">
    <property type="nucleotide sequence ID" value="NC_022606.1"/>
</dbReference>
<evidence type="ECO:0000313" key="1">
    <source>
        <dbReference type="EMBL" id="AGY81063.1"/>
    </source>
</evidence>
<dbReference type="AlphaFoldDB" id="U5SAG1"/>
<proteinExistence type="predicted"/>
<accession>U5SAG1</accession>
<protein>
    <submittedName>
        <fullName evidence="1">Uncharacterized protein</fullName>
    </submittedName>
</protein>
<dbReference type="STRING" id="1266845.Q783_01670"/>
<evidence type="ECO:0000313" key="2">
    <source>
        <dbReference type="Proteomes" id="UP000017469"/>
    </source>
</evidence>
<sequence length="122" mass="14067">MLIDINDNFFNELQEVSDSLNITIGEYLENLHEKNQKLKMILLEDKEGFEKFLKEYHVILDDLVMLNPEALAILNENSNPEIMKPVFIQLLKIANGDISVLTKLYDTYLEQSQSALDFSTAD</sequence>
<dbReference type="KEGG" id="caw:Q783_01670"/>